<sequence length="276" mass="31021">MAALGPSNDVARHVIDDLIALVLTALVAEMESMEDEEDVFDTLMYLRDDIQDENNKLLSLNDVIAEAEERIAMKEAHVEIMEADMKAVSGDVGCEFVLLDFVSIEPDMDVSFGLWVGDNAVPNLFLTIAAFLILDKLTEIVDSSRLQDKIKLVFSRAHSEDESFIGLICELYSGLREMVAYDSATFGDLEQLLASTHVEMRLKAGYVVNECLHLVSAIFEVAWCVWALSRFLSAVVLYLKWERLRMNSPVDYIREVVAGDSSSYVVEAMVFGKREW</sequence>
<reference evidence="2" key="1">
    <citation type="journal article" date="2022" name="Int. J. Mol. Sci.">
        <title>Draft Genome of Tanacetum Coccineum: Genomic Comparison of Closely Related Tanacetum-Family Plants.</title>
        <authorList>
            <person name="Yamashiro T."/>
            <person name="Shiraishi A."/>
            <person name="Nakayama K."/>
            <person name="Satake H."/>
        </authorList>
    </citation>
    <scope>NUCLEOTIDE SEQUENCE</scope>
</reference>
<dbReference type="EMBL" id="BQNB010009484">
    <property type="protein sequence ID" value="GJS64164.1"/>
    <property type="molecule type" value="Genomic_DNA"/>
</dbReference>
<feature type="coiled-coil region" evidence="1">
    <location>
        <begin position="50"/>
        <end position="84"/>
    </location>
</feature>
<evidence type="ECO:0000313" key="3">
    <source>
        <dbReference type="Proteomes" id="UP001151760"/>
    </source>
</evidence>
<name>A0ABQ4XFV9_9ASTR</name>
<organism evidence="2 3">
    <name type="scientific">Tanacetum coccineum</name>
    <dbReference type="NCBI Taxonomy" id="301880"/>
    <lineage>
        <taxon>Eukaryota</taxon>
        <taxon>Viridiplantae</taxon>
        <taxon>Streptophyta</taxon>
        <taxon>Embryophyta</taxon>
        <taxon>Tracheophyta</taxon>
        <taxon>Spermatophyta</taxon>
        <taxon>Magnoliopsida</taxon>
        <taxon>eudicotyledons</taxon>
        <taxon>Gunneridae</taxon>
        <taxon>Pentapetalae</taxon>
        <taxon>asterids</taxon>
        <taxon>campanulids</taxon>
        <taxon>Asterales</taxon>
        <taxon>Asteraceae</taxon>
        <taxon>Asteroideae</taxon>
        <taxon>Anthemideae</taxon>
        <taxon>Anthemidinae</taxon>
        <taxon>Tanacetum</taxon>
    </lineage>
</organism>
<dbReference type="Proteomes" id="UP001151760">
    <property type="component" value="Unassembled WGS sequence"/>
</dbReference>
<keyword evidence="1" id="KW-0175">Coiled coil</keyword>
<evidence type="ECO:0000256" key="1">
    <source>
        <dbReference type="SAM" id="Coils"/>
    </source>
</evidence>
<evidence type="ECO:0000313" key="2">
    <source>
        <dbReference type="EMBL" id="GJS64164.1"/>
    </source>
</evidence>
<comment type="caution">
    <text evidence="2">The sequence shown here is derived from an EMBL/GenBank/DDBJ whole genome shotgun (WGS) entry which is preliminary data.</text>
</comment>
<accession>A0ABQ4XFV9</accession>
<reference evidence="2" key="2">
    <citation type="submission" date="2022-01" db="EMBL/GenBank/DDBJ databases">
        <authorList>
            <person name="Yamashiro T."/>
            <person name="Shiraishi A."/>
            <person name="Satake H."/>
            <person name="Nakayama K."/>
        </authorList>
    </citation>
    <scope>NUCLEOTIDE SEQUENCE</scope>
</reference>
<proteinExistence type="predicted"/>
<gene>
    <name evidence="2" type="ORF">Tco_0678728</name>
</gene>
<protein>
    <submittedName>
        <fullName evidence="2">Uncharacterized protein</fullName>
    </submittedName>
</protein>
<keyword evidence="3" id="KW-1185">Reference proteome</keyword>